<feature type="compositionally biased region" description="Basic and acidic residues" evidence="1">
    <location>
        <begin position="95"/>
        <end position="118"/>
    </location>
</feature>
<feature type="compositionally biased region" description="Basic and acidic residues" evidence="1">
    <location>
        <begin position="160"/>
        <end position="171"/>
    </location>
</feature>
<dbReference type="AlphaFoldDB" id="A0AAI8Z9H6"/>
<feature type="region of interest" description="Disordered" evidence="1">
    <location>
        <begin position="290"/>
        <end position="342"/>
    </location>
</feature>
<dbReference type="EMBL" id="CAVMBE010000152">
    <property type="protein sequence ID" value="CAK4034940.1"/>
    <property type="molecule type" value="Genomic_DNA"/>
</dbReference>
<feature type="compositionally biased region" description="Basic and acidic residues" evidence="1">
    <location>
        <begin position="132"/>
        <end position="152"/>
    </location>
</feature>
<dbReference type="Proteomes" id="UP001296104">
    <property type="component" value="Unassembled WGS sequence"/>
</dbReference>
<proteinExistence type="predicted"/>
<sequence>MAYSDPFVGNCQIQNNGQDDDHRSAAAVVKGRRRKSYVPYQDSPYYNGEYGSYGSGSTNDAWERYYNGKDPYHRYTKETIRHRRYGGSDSSNSGMDREGKPDLNRPPRGDLGRTGHEDIQEEEAESDAYGYKCDRDRARDRSAPRRTEMERRGRSRRRSRSESSSRSDSRRGNGAHSTSRPRDRYRPPNCAPKDDPYKPSESYTLLKAAKSAALAGGLEAVRCRQEPGSWTGQKAQRVAIAAAVGTVVGSLRNGRLVSAGKKPYADAAMTGFYAVDFVKRIVRHTEFDVDAKKEQREWREQSYQDEEGSNVSSQRDTNQYRYLEDKDEDRGSSRSRTRSRRR</sequence>
<evidence type="ECO:0000313" key="2">
    <source>
        <dbReference type="EMBL" id="CAK4034940.1"/>
    </source>
</evidence>
<feature type="compositionally biased region" description="Basic residues" evidence="1">
    <location>
        <begin position="333"/>
        <end position="342"/>
    </location>
</feature>
<feature type="compositionally biased region" description="Polar residues" evidence="1">
    <location>
        <begin position="309"/>
        <end position="320"/>
    </location>
</feature>
<evidence type="ECO:0000256" key="1">
    <source>
        <dbReference type="SAM" id="MobiDB-lite"/>
    </source>
</evidence>
<organism evidence="2 3">
    <name type="scientific">Lecanosticta acicola</name>
    <dbReference type="NCBI Taxonomy" id="111012"/>
    <lineage>
        <taxon>Eukaryota</taxon>
        <taxon>Fungi</taxon>
        <taxon>Dikarya</taxon>
        <taxon>Ascomycota</taxon>
        <taxon>Pezizomycotina</taxon>
        <taxon>Dothideomycetes</taxon>
        <taxon>Dothideomycetidae</taxon>
        <taxon>Mycosphaerellales</taxon>
        <taxon>Mycosphaerellaceae</taxon>
        <taxon>Lecanosticta</taxon>
    </lineage>
</organism>
<feature type="region of interest" description="Disordered" evidence="1">
    <location>
        <begin position="1"/>
        <end position="199"/>
    </location>
</feature>
<comment type="caution">
    <text evidence="2">The sequence shown here is derived from an EMBL/GenBank/DDBJ whole genome shotgun (WGS) entry which is preliminary data.</text>
</comment>
<protein>
    <submittedName>
        <fullName evidence="2">Uncharacterized protein</fullName>
    </submittedName>
</protein>
<gene>
    <name evidence="2" type="ORF">LECACI_7A010098</name>
</gene>
<feature type="compositionally biased region" description="Basic and acidic residues" evidence="1">
    <location>
        <begin position="322"/>
        <end position="332"/>
    </location>
</feature>
<feature type="compositionally biased region" description="Basic and acidic residues" evidence="1">
    <location>
        <begin position="180"/>
        <end position="198"/>
    </location>
</feature>
<keyword evidence="3" id="KW-1185">Reference proteome</keyword>
<evidence type="ECO:0000313" key="3">
    <source>
        <dbReference type="Proteomes" id="UP001296104"/>
    </source>
</evidence>
<reference evidence="2" key="1">
    <citation type="submission" date="2023-11" db="EMBL/GenBank/DDBJ databases">
        <authorList>
            <person name="Alioto T."/>
            <person name="Alioto T."/>
            <person name="Gomez Garrido J."/>
        </authorList>
    </citation>
    <scope>NUCLEOTIDE SEQUENCE</scope>
</reference>
<name>A0AAI8Z9H6_9PEZI</name>
<feature type="compositionally biased region" description="Low complexity" evidence="1">
    <location>
        <begin position="43"/>
        <end position="57"/>
    </location>
</feature>
<feature type="compositionally biased region" description="Basic and acidic residues" evidence="1">
    <location>
        <begin position="290"/>
        <end position="302"/>
    </location>
</feature>
<accession>A0AAI8Z9H6</accession>
<feature type="compositionally biased region" description="Basic and acidic residues" evidence="1">
    <location>
        <begin position="61"/>
        <end position="79"/>
    </location>
</feature>